<organism evidence="2 3">
    <name type="scientific">Dactylosporangium aurantiacum</name>
    <dbReference type="NCBI Taxonomy" id="35754"/>
    <lineage>
        <taxon>Bacteria</taxon>
        <taxon>Bacillati</taxon>
        <taxon>Actinomycetota</taxon>
        <taxon>Actinomycetes</taxon>
        <taxon>Micromonosporales</taxon>
        <taxon>Micromonosporaceae</taxon>
        <taxon>Dactylosporangium</taxon>
    </lineage>
</organism>
<dbReference type="EMBL" id="CP073767">
    <property type="protein sequence ID" value="UWZ54920.1"/>
    <property type="molecule type" value="Genomic_DNA"/>
</dbReference>
<dbReference type="Pfam" id="PF06013">
    <property type="entry name" value="WXG100"/>
    <property type="match status" value="1"/>
</dbReference>
<sequence length="98" mass="11143">MDDTLVVNFAAMDHAGQSIQSALNTLNARLDEVTQLGRRLTAGWQGESREAYAARQANWERAGADLAATLREIKVALDESMRRYLETEQRNRHLFPQR</sequence>
<dbReference type="InterPro" id="IPR036689">
    <property type="entry name" value="ESAT-6-like_sf"/>
</dbReference>
<evidence type="ECO:0000313" key="2">
    <source>
        <dbReference type="EMBL" id="UWZ54920.1"/>
    </source>
</evidence>
<dbReference type="Gene3D" id="1.10.287.1060">
    <property type="entry name" value="ESAT-6-like"/>
    <property type="match status" value="1"/>
</dbReference>
<dbReference type="OrthoDB" id="3387628at2"/>
<dbReference type="Proteomes" id="UP001058003">
    <property type="component" value="Chromosome"/>
</dbReference>
<protein>
    <recommendedName>
        <fullName evidence="1">ESAT-6-like protein</fullName>
    </recommendedName>
</protein>
<dbReference type="RefSeq" id="WP_033363245.1">
    <property type="nucleotide sequence ID" value="NZ_CP073767.1"/>
</dbReference>
<accession>A0A9Q9IIS1</accession>
<dbReference type="KEGG" id="daur:Daura_01085"/>
<dbReference type="SUPFAM" id="SSF140453">
    <property type="entry name" value="EsxAB dimer-like"/>
    <property type="match status" value="1"/>
</dbReference>
<dbReference type="NCBIfam" id="TIGR03930">
    <property type="entry name" value="WXG100_ESAT6"/>
    <property type="match status" value="1"/>
</dbReference>
<keyword evidence="3" id="KW-1185">Reference proteome</keyword>
<comment type="similarity">
    <text evidence="1">Belongs to the WXG100 family.</text>
</comment>
<gene>
    <name evidence="2" type="ORF">Daura_01085</name>
</gene>
<evidence type="ECO:0000256" key="1">
    <source>
        <dbReference type="RuleBase" id="RU362001"/>
    </source>
</evidence>
<evidence type="ECO:0000313" key="3">
    <source>
        <dbReference type="Proteomes" id="UP001058003"/>
    </source>
</evidence>
<name>A0A9Q9IIS1_9ACTN</name>
<dbReference type="AlphaFoldDB" id="A0A9Q9IIS1"/>
<dbReference type="InterPro" id="IPR010310">
    <property type="entry name" value="T7SS_ESAT-6-like"/>
</dbReference>
<proteinExistence type="inferred from homology"/>
<reference evidence="2" key="1">
    <citation type="submission" date="2021-04" db="EMBL/GenBank/DDBJ databases">
        <title>Dactylosporangium aurantiacum NRRL B-8018 full assembly.</title>
        <authorList>
            <person name="Hartkoorn R.C."/>
            <person name="Beaudoing E."/>
            <person name="Hot D."/>
        </authorList>
    </citation>
    <scope>NUCLEOTIDE SEQUENCE</scope>
    <source>
        <strain evidence="2">NRRL B-8018</strain>
    </source>
</reference>